<evidence type="ECO:0000313" key="3">
    <source>
        <dbReference type="Proteomes" id="UP001151699"/>
    </source>
</evidence>
<dbReference type="InterPro" id="IPR043502">
    <property type="entry name" value="DNA/RNA_pol_sf"/>
</dbReference>
<evidence type="ECO:0000313" key="2">
    <source>
        <dbReference type="EMBL" id="KAJ6647000.1"/>
    </source>
</evidence>
<comment type="caution">
    <text evidence="2">The sequence shown here is derived from an EMBL/GenBank/DDBJ whole genome shotgun (WGS) entry which is preliminary data.</text>
</comment>
<dbReference type="Gene3D" id="3.10.10.10">
    <property type="entry name" value="HIV Type 1 Reverse Transcriptase, subunit A, domain 1"/>
    <property type="match status" value="1"/>
</dbReference>
<dbReference type="OrthoDB" id="7733309at2759"/>
<dbReference type="SUPFAM" id="SSF81296">
    <property type="entry name" value="E set domains"/>
    <property type="match status" value="1"/>
</dbReference>
<reference evidence="2" key="1">
    <citation type="submission" date="2022-07" db="EMBL/GenBank/DDBJ databases">
        <authorList>
            <person name="Trinca V."/>
            <person name="Uliana J.V.C."/>
            <person name="Torres T.T."/>
            <person name="Ward R.J."/>
            <person name="Monesi N."/>
        </authorList>
    </citation>
    <scope>NUCLEOTIDE SEQUENCE</scope>
    <source>
        <strain evidence="2">HSMRA1968</strain>
        <tissue evidence="2">Whole embryos</tissue>
    </source>
</reference>
<dbReference type="EMBL" id="WJQU01000001">
    <property type="protein sequence ID" value="KAJ6647000.1"/>
    <property type="molecule type" value="Genomic_DNA"/>
</dbReference>
<dbReference type="Pfam" id="PF02221">
    <property type="entry name" value="E1_DerP2_DerF2"/>
    <property type="match status" value="1"/>
</dbReference>
<feature type="domain" description="MD-2-related lipid-recognition" evidence="1">
    <location>
        <begin position="117"/>
        <end position="203"/>
    </location>
</feature>
<dbReference type="AlphaFoldDB" id="A0A9Q0S862"/>
<name>A0A9Q0S862_9DIPT</name>
<protein>
    <recommendedName>
        <fullName evidence="1">MD-2-related lipid-recognition domain-containing protein</fullName>
    </recommendedName>
</protein>
<dbReference type="Proteomes" id="UP001151699">
    <property type="component" value="Chromosome A"/>
</dbReference>
<sequence>MSEPFHEKEKIEYMKCVTDIANDEKREKVGRLLKRYKPAVGGPSLLKMEILLQDNIPVYQHPRRLSREVSQKMIDEFIQEGIVRPSKPPYASPILLRKKPNGRSSKASYNSAVKYCFSFSTEAVNSTSVPFTVSAAFPGFGSFNFIQGEGCDVLLLGTCPIKSGNLYLGDFTYYVGSGTPTGYAVMEINVNDDSHNTIICAQFFGIIGVN</sequence>
<keyword evidence="3" id="KW-1185">Reference proteome</keyword>
<dbReference type="GO" id="GO:0071897">
    <property type="term" value="P:DNA biosynthetic process"/>
    <property type="evidence" value="ECO:0007669"/>
    <property type="project" value="UniProtKB-ARBA"/>
</dbReference>
<dbReference type="InterPro" id="IPR014756">
    <property type="entry name" value="Ig_E-set"/>
</dbReference>
<gene>
    <name evidence="2" type="ORF">Bhyg_02218</name>
</gene>
<dbReference type="SUPFAM" id="SSF56672">
    <property type="entry name" value="DNA/RNA polymerases"/>
    <property type="match status" value="1"/>
</dbReference>
<accession>A0A9Q0S862</accession>
<organism evidence="2 3">
    <name type="scientific">Pseudolycoriella hygida</name>
    <dbReference type="NCBI Taxonomy" id="35572"/>
    <lineage>
        <taxon>Eukaryota</taxon>
        <taxon>Metazoa</taxon>
        <taxon>Ecdysozoa</taxon>
        <taxon>Arthropoda</taxon>
        <taxon>Hexapoda</taxon>
        <taxon>Insecta</taxon>
        <taxon>Pterygota</taxon>
        <taxon>Neoptera</taxon>
        <taxon>Endopterygota</taxon>
        <taxon>Diptera</taxon>
        <taxon>Nematocera</taxon>
        <taxon>Sciaroidea</taxon>
        <taxon>Sciaridae</taxon>
        <taxon>Pseudolycoriella</taxon>
    </lineage>
</organism>
<dbReference type="InterPro" id="IPR003172">
    <property type="entry name" value="ML_dom"/>
</dbReference>
<evidence type="ECO:0000259" key="1">
    <source>
        <dbReference type="Pfam" id="PF02221"/>
    </source>
</evidence>
<proteinExistence type="predicted"/>